<feature type="non-terminal residue" evidence="3">
    <location>
        <position position="1"/>
    </location>
</feature>
<sequence>MAGISRLQVHLLHSTPPALKSTSLLSMFPRFSRSTPRKIFTPRLLCSTPQSSSSEAGSSSSSVGDLLDYLNESWTQFHSTAESKRHLVAADLQIIPLLCHSIYVAYETTEEIWLVGHLTCFARFCSWSTHQFVAFLASSYCALRALIDSCESPSDLKSEQAVRMVALFDIEEVPTHLAQILYSIPSILSKMSAASRSFRSSEGSIQEAGAPTMFQAMRRIASCLGQGYVGEGAVERAFRQSFLGTFNSK</sequence>
<evidence type="ECO:0000256" key="1">
    <source>
        <dbReference type="ARBA" id="ARBA00001335"/>
    </source>
</evidence>
<protein>
    <recommendedName>
        <fullName evidence="2">aspartyl aminopeptidase</fullName>
        <ecNumber evidence="2">3.4.11.21</ecNumber>
    </recommendedName>
</protein>
<keyword evidence="3" id="KW-0378">Hydrolase</keyword>
<dbReference type="EMBL" id="JAGKQH010000018">
    <property type="protein sequence ID" value="KAG6573883.1"/>
    <property type="molecule type" value="Genomic_DNA"/>
</dbReference>
<keyword evidence="3" id="KW-0031">Aminopeptidase</keyword>
<comment type="caution">
    <text evidence="3">The sequence shown here is derived from an EMBL/GenBank/DDBJ whole genome shotgun (WGS) entry which is preliminary data.</text>
</comment>
<dbReference type="InterPro" id="IPR001948">
    <property type="entry name" value="Peptidase_M18"/>
</dbReference>
<keyword evidence="4" id="KW-1185">Reference proteome</keyword>
<dbReference type="GO" id="GO:0008270">
    <property type="term" value="F:zinc ion binding"/>
    <property type="evidence" value="ECO:0007669"/>
    <property type="project" value="InterPro"/>
</dbReference>
<dbReference type="Proteomes" id="UP000685013">
    <property type="component" value="Chromosome 18"/>
</dbReference>
<proteinExistence type="predicted"/>
<accession>A0AAV6M2Q8</accession>
<dbReference type="GO" id="GO:0006508">
    <property type="term" value="P:proteolysis"/>
    <property type="evidence" value="ECO:0007669"/>
    <property type="project" value="InterPro"/>
</dbReference>
<dbReference type="PANTHER" id="PTHR28570:SF3">
    <property type="entry name" value="ASPARTYL AMINOPEPTIDASE"/>
    <property type="match status" value="1"/>
</dbReference>
<reference evidence="3 4" key="1">
    <citation type="journal article" date="2021" name="Hortic Res">
        <title>The domestication of Cucurbita argyrosperma as revealed by the genome of its wild relative.</title>
        <authorList>
            <person name="Barrera-Redondo J."/>
            <person name="Sanchez-de la Vega G."/>
            <person name="Aguirre-Liguori J.A."/>
            <person name="Castellanos-Morales G."/>
            <person name="Gutierrez-Guerrero Y.T."/>
            <person name="Aguirre-Dugua X."/>
            <person name="Aguirre-Planter E."/>
            <person name="Tenaillon M.I."/>
            <person name="Lira-Saade R."/>
            <person name="Eguiarte L.E."/>
        </authorList>
    </citation>
    <scope>NUCLEOTIDE SEQUENCE [LARGE SCALE GENOMIC DNA]</scope>
    <source>
        <strain evidence="3">JBR-2021</strain>
    </source>
</reference>
<evidence type="ECO:0000313" key="3">
    <source>
        <dbReference type="EMBL" id="KAG6573883.1"/>
    </source>
</evidence>
<comment type="catalytic activity">
    <reaction evidence="1">
        <text>Release of an N-terminal aspartate or glutamate from a peptide, with a preference for aspartate.</text>
        <dbReference type="EC" id="3.4.11.21"/>
    </reaction>
</comment>
<dbReference type="PANTHER" id="PTHR28570">
    <property type="entry name" value="ASPARTYL AMINOPEPTIDASE"/>
    <property type="match status" value="1"/>
</dbReference>
<gene>
    <name evidence="3" type="ORF">SDJN03_27770</name>
</gene>
<dbReference type="AlphaFoldDB" id="A0AAV6M2Q8"/>
<name>A0AAV6M2Q8_9ROSI</name>
<dbReference type="GO" id="GO:0004177">
    <property type="term" value="F:aminopeptidase activity"/>
    <property type="evidence" value="ECO:0007669"/>
    <property type="project" value="UniProtKB-KW"/>
</dbReference>
<evidence type="ECO:0000256" key="2">
    <source>
        <dbReference type="ARBA" id="ARBA00011965"/>
    </source>
</evidence>
<keyword evidence="3" id="KW-0645">Protease</keyword>
<evidence type="ECO:0000313" key="4">
    <source>
        <dbReference type="Proteomes" id="UP000685013"/>
    </source>
</evidence>
<dbReference type="EC" id="3.4.11.21" evidence="2"/>
<organism evidence="3 4">
    <name type="scientific">Cucurbita argyrosperma subsp. sororia</name>
    <dbReference type="NCBI Taxonomy" id="37648"/>
    <lineage>
        <taxon>Eukaryota</taxon>
        <taxon>Viridiplantae</taxon>
        <taxon>Streptophyta</taxon>
        <taxon>Embryophyta</taxon>
        <taxon>Tracheophyta</taxon>
        <taxon>Spermatophyta</taxon>
        <taxon>Magnoliopsida</taxon>
        <taxon>eudicotyledons</taxon>
        <taxon>Gunneridae</taxon>
        <taxon>Pentapetalae</taxon>
        <taxon>rosids</taxon>
        <taxon>fabids</taxon>
        <taxon>Cucurbitales</taxon>
        <taxon>Cucurbitaceae</taxon>
        <taxon>Cucurbiteae</taxon>
        <taxon>Cucurbita</taxon>
    </lineage>
</organism>